<reference evidence="1" key="2">
    <citation type="submission" date="2015-06" db="UniProtKB">
        <authorList>
            <consortium name="EnsemblPlants"/>
        </authorList>
    </citation>
    <scope>IDENTIFICATION</scope>
</reference>
<dbReference type="Gramene" id="ORUFI04G03730.1">
    <property type="protein sequence ID" value="ORUFI04G03730.1"/>
    <property type="gene ID" value="ORUFI04G03730"/>
</dbReference>
<sequence length="111" mass="12849">MKMRAAERQRTYSLGSFSLRLRVRDREKGKPRSLPSGSRTKCSRWKGEVWVCYRYQRISYATNRYQSIPIGLSSITRYLVCLVMTSLHVGYEGNGKVVGVNVIDAEERVHF</sequence>
<accession>A0A0E0P5I3</accession>
<dbReference type="Proteomes" id="UP000008022">
    <property type="component" value="Unassembled WGS sequence"/>
</dbReference>
<organism evidence="1 2">
    <name type="scientific">Oryza rufipogon</name>
    <name type="common">Brownbeard rice</name>
    <name type="synonym">Asian wild rice</name>
    <dbReference type="NCBI Taxonomy" id="4529"/>
    <lineage>
        <taxon>Eukaryota</taxon>
        <taxon>Viridiplantae</taxon>
        <taxon>Streptophyta</taxon>
        <taxon>Embryophyta</taxon>
        <taxon>Tracheophyta</taxon>
        <taxon>Spermatophyta</taxon>
        <taxon>Magnoliopsida</taxon>
        <taxon>Liliopsida</taxon>
        <taxon>Poales</taxon>
        <taxon>Poaceae</taxon>
        <taxon>BOP clade</taxon>
        <taxon>Oryzoideae</taxon>
        <taxon>Oryzeae</taxon>
        <taxon>Oryzinae</taxon>
        <taxon>Oryza</taxon>
    </lineage>
</organism>
<dbReference type="AlphaFoldDB" id="A0A0E0P5I3"/>
<reference evidence="2" key="1">
    <citation type="submission" date="2013-06" db="EMBL/GenBank/DDBJ databases">
        <authorList>
            <person name="Zhao Q."/>
        </authorList>
    </citation>
    <scope>NUCLEOTIDE SEQUENCE</scope>
    <source>
        <strain evidence="2">cv. W1943</strain>
    </source>
</reference>
<protein>
    <submittedName>
        <fullName evidence="1">Uncharacterized protein</fullName>
    </submittedName>
</protein>
<keyword evidence="2" id="KW-1185">Reference proteome</keyword>
<name>A0A0E0P5I3_ORYRU</name>
<evidence type="ECO:0000313" key="1">
    <source>
        <dbReference type="EnsemblPlants" id="ORUFI04G03730.1"/>
    </source>
</evidence>
<dbReference type="HOGENOM" id="CLU_2162569_0_0_1"/>
<dbReference type="EnsemblPlants" id="ORUFI04G03730.1">
    <property type="protein sequence ID" value="ORUFI04G03730.1"/>
    <property type="gene ID" value="ORUFI04G03730"/>
</dbReference>
<proteinExistence type="predicted"/>
<evidence type="ECO:0000313" key="2">
    <source>
        <dbReference type="Proteomes" id="UP000008022"/>
    </source>
</evidence>